<dbReference type="CDD" id="cd13706">
    <property type="entry name" value="PBP2_HisK_like_1"/>
    <property type="match status" value="1"/>
</dbReference>
<dbReference type="Proteomes" id="UP001078443">
    <property type="component" value="Unassembled WGS sequence"/>
</dbReference>
<dbReference type="EMBL" id="JAPQER010000001">
    <property type="protein sequence ID" value="MCY6482925.1"/>
    <property type="molecule type" value="Genomic_DNA"/>
</dbReference>
<dbReference type="SMART" id="SM00062">
    <property type="entry name" value="PBPb"/>
    <property type="match status" value="1"/>
</dbReference>
<evidence type="ECO:0000259" key="3">
    <source>
        <dbReference type="PROSITE" id="PS50113"/>
    </source>
</evidence>
<comment type="caution">
    <text evidence="6">The sequence shown here is derived from an EMBL/GenBank/DDBJ whole genome shotgun (WGS) entry which is preliminary data.</text>
</comment>
<dbReference type="Pfam" id="PF12860">
    <property type="entry name" value="PAS_7"/>
    <property type="match status" value="1"/>
</dbReference>
<dbReference type="InterPro" id="IPR000700">
    <property type="entry name" value="PAS-assoc_C"/>
</dbReference>
<dbReference type="PANTHER" id="PTHR43155">
    <property type="entry name" value="CYCLIC DI-GMP PHOSPHODIESTERASE PA4108-RELATED"/>
    <property type="match status" value="1"/>
</dbReference>
<feature type="domain" description="PAC" evidence="3">
    <location>
        <begin position="388"/>
        <end position="441"/>
    </location>
</feature>
<dbReference type="InterPro" id="IPR037522">
    <property type="entry name" value="HD_GYP_dom"/>
</dbReference>
<dbReference type="SMART" id="SM00267">
    <property type="entry name" value="GGDEF"/>
    <property type="match status" value="1"/>
</dbReference>
<protein>
    <submittedName>
        <fullName evidence="6">Transporter substrate-binding domain-containing protein</fullName>
    </submittedName>
</protein>
<dbReference type="InterPro" id="IPR000014">
    <property type="entry name" value="PAS"/>
</dbReference>
<dbReference type="SUPFAM" id="SSF55785">
    <property type="entry name" value="PYP-like sensor domain (PAS domain)"/>
    <property type="match status" value="1"/>
</dbReference>
<dbReference type="InterPro" id="IPR035965">
    <property type="entry name" value="PAS-like_dom_sf"/>
</dbReference>
<dbReference type="RefSeq" id="WP_268039193.1">
    <property type="nucleotide sequence ID" value="NZ_JAPQER010000001.1"/>
</dbReference>
<name>A0ABT4CVB5_9CLOT</name>
<dbReference type="InterPro" id="IPR029787">
    <property type="entry name" value="Nucleotide_cyclase"/>
</dbReference>
<feature type="domain" description="HD-GYP" evidence="5">
    <location>
        <begin position="593"/>
        <end position="781"/>
    </location>
</feature>
<keyword evidence="1" id="KW-0812">Transmembrane</keyword>
<dbReference type="PROSITE" id="PS50113">
    <property type="entry name" value="PAC"/>
    <property type="match status" value="1"/>
</dbReference>
<organism evidence="6 7">
    <name type="scientific">Clostridium aestuarii</name>
    <dbReference type="NCBI Taxonomy" id="338193"/>
    <lineage>
        <taxon>Bacteria</taxon>
        <taxon>Bacillati</taxon>
        <taxon>Bacillota</taxon>
        <taxon>Clostridia</taxon>
        <taxon>Eubacteriales</taxon>
        <taxon>Clostridiaceae</taxon>
        <taxon>Clostridium</taxon>
    </lineage>
</organism>
<feature type="domain" description="PAS" evidence="2">
    <location>
        <begin position="308"/>
        <end position="356"/>
    </location>
</feature>
<dbReference type="Pfam" id="PF13487">
    <property type="entry name" value="HD_5"/>
    <property type="match status" value="1"/>
</dbReference>
<feature type="domain" description="GGDEF" evidence="4">
    <location>
        <begin position="470"/>
        <end position="605"/>
    </location>
</feature>
<dbReference type="Gene3D" id="3.30.70.270">
    <property type="match status" value="1"/>
</dbReference>
<dbReference type="CDD" id="cd01949">
    <property type="entry name" value="GGDEF"/>
    <property type="match status" value="1"/>
</dbReference>
<dbReference type="CDD" id="cd00130">
    <property type="entry name" value="PAS"/>
    <property type="match status" value="1"/>
</dbReference>
<accession>A0ABT4CVB5</accession>
<evidence type="ECO:0000313" key="7">
    <source>
        <dbReference type="Proteomes" id="UP001078443"/>
    </source>
</evidence>
<evidence type="ECO:0000259" key="5">
    <source>
        <dbReference type="PROSITE" id="PS51832"/>
    </source>
</evidence>
<dbReference type="InterPro" id="IPR001638">
    <property type="entry name" value="Solute-binding_3/MltF_N"/>
</dbReference>
<dbReference type="NCBIfam" id="TIGR00229">
    <property type="entry name" value="sensory_box"/>
    <property type="match status" value="1"/>
</dbReference>
<dbReference type="InterPro" id="IPR000160">
    <property type="entry name" value="GGDEF_dom"/>
</dbReference>
<dbReference type="Gene3D" id="1.10.3210.10">
    <property type="entry name" value="Hypothetical protein af1432"/>
    <property type="match status" value="1"/>
</dbReference>
<evidence type="ECO:0000259" key="2">
    <source>
        <dbReference type="PROSITE" id="PS50112"/>
    </source>
</evidence>
<dbReference type="PROSITE" id="PS50112">
    <property type="entry name" value="PAS"/>
    <property type="match status" value="1"/>
</dbReference>
<proteinExistence type="predicted"/>
<dbReference type="InterPro" id="IPR043128">
    <property type="entry name" value="Rev_trsase/Diguanyl_cyclase"/>
</dbReference>
<dbReference type="SMART" id="SM00471">
    <property type="entry name" value="HDc"/>
    <property type="match status" value="1"/>
</dbReference>
<dbReference type="SUPFAM" id="SSF53850">
    <property type="entry name" value="Periplasmic binding protein-like II"/>
    <property type="match status" value="1"/>
</dbReference>
<dbReference type="SUPFAM" id="SSF109604">
    <property type="entry name" value="HD-domain/PDEase-like"/>
    <property type="match status" value="1"/>
</dbReference>
<dbReference type="Gene3D" id="3.30.450.20">
    <property type="entry name" value="PAS domain"/>
    <property type="match status" value="1"/>
</dbReference>
<keyword evidence="1" id="KW-0472">Membrane</keyword>
<dbReference type="NCBIfam" id="TIGR00254">
    <property type="entry name" value="GGDEF"/>
    <property type="match status" value="1"/>
</dbReference>
<dbReference type="CDD" id="cd00077">
    <property type="entry name" value="HDc"/>
    <property type="match status" value="1"/>
</dbReference>
<evidence type="ECO:0000259" key="4">
    <source>
        <dbReference type="PROSITE" id="PS50887"/>
    </source>
</evidence>
<evidence type="ECO:0000256" key="1">
    <source>
        <dbReference type="SAM" id="Phobius"/>
    </source>
</evidence>
<gene>
    <name evidence="6" type="ORF">OW763_00965</name>
</gene>
<dbReference type="Pfam" id="PF00497">
    <property type="entry name" value="SBP_bac_3"/>
    <property type="match status" value="1"/>
</dbReference>
<dbReference type="PANTHER" id="PTHR43155:SF2">
    <property type="entry name" value="CYCLIC DI-GMP PHOSPHODIESTERASE PA4108"/>
    <property type="match status" value="1"/>
</dbReference>
<dbReference type="Pfam" id="PF00990">
    <property type="entry name" value="GGDEF"/>
    <property type="match status" value="1"/>
</dbReference>
<feature type="transmembrane region" description="Helical" evidence="1">
    <location>
        <begin position="262"/>
        <end position="283"/>
    </location>
</feature>
<reference evidence="6" key="1">
    <citation type="submission" date="2022-12" db="EMBL/GenBank/DDBJ databases">
        <authorList>
            <person name="Wang J."/>
        </authorList>
    </citation>
    <scope>NUCLEOTIDE SEQUENCE</scope>
    <source>
        <strain evidence="6">HY-45-18</strain>
    </source>
</reference>
<dbReference type="PROSITE" id="PS51832">
    <property type="entry name" value="HD_GYP"/>
    <property type="match status" value="1"/>
</dbReference>
<dbReference type="PROSITE" id="PS50887">
    <property type="entry name" value="GGDEF"/>
    <property type="match status" value="1"/>
</dbReference>
<dbReference type="InterPro" id="IPR003607">
    <property type="entry name" value="HD/PDEase_dom"/>
</dbReference>
<keyword evidence="1" id="KW-1133">Transmembrane helix</keyword>
<evidence type="ECO:0000313" key="6">
    <source>
        <dbReference type="EMBL" id="MCY6482925.1"/>
    </source>
</evidence>
<keyword evidence="7" id="KW-1185">Reference proteome</keyword>
<dbReference type="SUPFAM" id="SSF55073">
    <property type="entry name" value="Nucleotide cyclase"/>
    <property type="match status" value="1"/>
</dbReference>
<dbReference type="Gene3D" id="3.40.190.10">
    <property type="entry name" value="Periplasmic binding protein-like II"/>
    <property type="match status" value="2"/>
</dbReference>
<sequence length="781" mass="89811">MNIFIKKSTFLFILIITLFLCSSFAYNTKANSYNKIDKIKVVLGSDYPPYVFRDSNGNLQGIAIDQWNLWETRTGIAVELHVTSWAEALNLMAKGEFDVIDTIYFNHEREKIYSFSKPYAKIEVPIFFNKNISGITGTDTLKGFSVGVIAGDNSINFLKEKGINEFQQYDSYEDLLNAAKNNKVVVFVADKPSSLYHMYKLKIQDKFNYSTPLYTGNLNRAVKKGNTQLLKTIEDGFSLISSAEYKKIDRKWLGTPFVIPKFIHYIIIISIIIMSILFLLIFWNRTLNKKVKQKTSELTMLIKEISISEEKYRELLRSLNIGIIVYSSTGEILICNKAYLKLLGLPNKKYLNETFLNSVGYFSHENGNLFTIDDYPATKVIKTKMPIRDYTIGIRRTPSEDILWVQVDAFPKFDINNKLIKVIVTFVDITERKKAETHIYQMSIHDSLTELKNRNFFENQLKKYQTKDLPNLAMVICDVDGLKLINDTLGHSVGDEYLCATANILRSCFRKQDLIARIGGDEFGILMENTTSEEIEKIRVDINEFIKNINSHNKVVPLSISLGYELYKKEYKNLGELFKVADNYMYREKLHHQQSAKSEIVNVLMKMLEARDFITEGHGERLQELAVKLAESIGMTDNKIKDIGLLGQFHDIGKVGISDTILFKPGRLTKEEATEMKKHTEIGYRIAKSTPDLMHISDWIFKHHEWWDGNGYPLGIKAEDIPIQCRILSIVDTYDAMTNDRPYRKALPKEVALEEIKHCAGTQFDPILVDKFIAIMNEEIE</sequence>